<feature type="compositionally biased region" description="Polar residues" evidence="1">
    <location>
        <begin position="189"/>
        <end position="224"/>
    </location>
</feature>
<feature type="compositionally biased region" description="Basic residues" evidence="1">
    <location>
        <begin position="294"/>
        <end position="317"/>
    </location>
</feature>
<proteinExistence type="predicted"/>
<dbReference type="EMBL" id="CAJNYV010000020">
    <property type="protein sequence ID" value="CAF3323610.1"/>
    <property type="molecule type" value="Genomic_DNA"/>
</dbReference>
<accession>A0A817TJ84</accession>
<feature type="compositionally biased region" description="Low complexity" evidence="1">
    <location>
        <begin position="273"/>
        <end position="286"/>
    </location>
</feature>
<organism evidence="2 3">
    <name type="scientific">Rotaria socialis</name>
    <dbReference type="NCBI Taxonomy" id="392032"/>
    <lineage>
        <taxon>Eukaryota</taxon>
        <taxon>Metazoa</taxon>
        <taxon>Spiralia</taxon>
        <taxon>Gnathifera</taxon>
        <taxon>Rotifera</taxon>
        <taxon>Eurotatoria</taxon>
        <taxon>Bdelloidea</taxon>
        <taxon>Philodinida</taxon>
        <taxon>Philodinidae</taxon>
        <taxon>Rotaria</taxon>
    </lineage>
</organism>
<protein>
    <submittedName>
        <fullName evidence="2">Uncharacterized protein</fullName>
    </submittedName>
</protein>
<comment type="caution">
    <text evidence="2">The sequence shown here is derived from an EMBL/GenBank/DDBJ whole genome shotgun (WGS) entry which is preliminary data.</text>
</comment>
<feature type="region of interest" description="Disordered" evidence="1">
    <location>
        <begin position="189"/>
        <end position="242"/>
    </location>
</feature>
<reference evidence="2" key="1">
    <citation type="submission" date="2021-02" db="EMBL/GenBank/DDBJ databases">
        <authorList>
            <person name="Nowell W R."/>
        </authorList>
    </citation>
    <scope>NUCLEOTIDE SEQUENCE</scope>
</reference>
<dbReference type="AlphaFoldDB" id="A0A817TJ84"/>
<evidence type="ECO:0000256" key="1">
    <source>
        <dbReference type="SAM" id="MobiDB-lite"/>
    </source>
</evidence>
<name>A0A817TJ84_9BILA</name>
<gene>
    <name evidence="2" type="ORF">KIK155_LOCUS762</name>
</gene>
<feature type="region of interest" description="Disordered" evidence="1">
    <location>
        <begin position="267"/>
        <end position="365"/>
    </location>
</feature>
<feature type="compositionally biased region" description="Polar residues" evidence="1">
    <location>
        <begin position="232"/>
        <end position="242"/>
    </location>
</feature>
<dbReference type="Proteomes" id="UP000663865">
    <property type="component" value="Unassembled WGS sequence"/>
</dbReference>
<sequence>MKNFLINYNILQTPKRSINVRDTKQKFENKKNTFIPDLLQDIKSLSISSEKQFDGFVVKNHQNEKITFPLKQFAVQIIQHLTNSRNQNSHTSLCCRRKAKTIHQNDSLYAQQPIQSNYKLNADNKTHDSSDSSKFRLEYSSNQSKINRQCSEKHSHYNNNNKFHMRFNQKQFYELLEDLGISFNATKYSRQSNQEQKSPQYKSGSQTKAIDANNIPQDSISSTNEEQELSLKPSNTKQQYNEMNIRELVNTVRTEIGELIDADKNKSKEQFLSSNQNSPSSSNENINRSERITKSKKNSQKTNANKRNRSKNKKLKSRQSSTSNETASSKKIKSKTSFQHDKQKSKKKNSTSKLSNLFKPSNTQSDEIMSTEQCNNCCCNFLHYSLRQIMRDTEQMKQFALNTTMIGIDPSKLKDPNDTLGPAICIPMYNCENIRDQRFPMGPTFTSISKNEIDNDEKRNSMIVQSINTHRGPIQIKLDPQSFGLAPFFSDQYETFIKGPPSSIFLTSYINTFNK</sequence>
<evidence type="ECO:0000313" key="3">
    <source>
        <dbReference type="Proteomes" id="UP000663865"/>
    </source>
</evidence>
<evidence type="ECO:0000313" key="2">
    <source>
        <dbReference type="EMBL" id="CAF3323610.1"/>
    </source>
</evidence>